<keyword evidence="5" id="KW-1185">Reference proteome</keyword>
<evidence type="ECO:0000256" key="1">
    <source>
        <dbReference type="ARBA" id="ARBA00023125"/>
    </source>
</evidence>
<reference evidence="4 5" key="1">
    <citation type="journal article" date="2014" name="PLoS Genet.">
        <title>Phylogenetically driven sequencing of extremely halophilic archaea reveals strategies for static and dynamic osmo-response.</title>
        <authorList>
            <person name="Becker E.A."/>
            <person name="Seitzer P.M."/>
            <person name="Tritt A."/>
            <person name="Larsen D."/>
            <person name="Krusor M."/>
            <person name="Yao A.I."/>
            <person name="Wu D."/>
            <person name="Madern D."/>
            <person name="Eisen J.A."/>
            <person name="Darling A.E."/>
            <person name="Facciotti M.T."/>
        </authorList>
    </citation>
    <scope>NUCLEOTIDE SEQUENCE [LARGE SCALE GENOMIC DNA]</scope>
    <source>
        <strain evidence="4 5">DSM 12281</strain>
    </source>
</reference>
<evidence type="ECO:0000259" key="3">
    <source>
        <dbReference type="Pfam" id="PF07282"/>
    </source>
</evidence>
<dbReference type="OrthoDB" id="168528at2157"/>
<proteinExistence type="predicted"/>
<keyword evidence="1" id="KW-0238">DNA-binding</keyword>
<dbReference type="EMBL" id="AOIL01000017">
    <property type="protein sequence ID" value="ELY94529.1"/>
    <property type="molecule type" value="Genomic_DNA"/>
</dbReference>
<comment type="caution">
    <text evidence="4">The sequence shown here is derived from an EMBL/GenBank/DDBJ whole genome shotgun (WGS) entry which is preliminary data.</text>
</comment>
<sequence length="233" mass="25992">MDGRNTGSGTVYSRKARQRETTTTQPSDRTAIGIDLGEHNLYTACPVSVTNPTDAYTVRGTALCTCLDELRAQTARLLGSEYDRDTIAAYVQQRRDELVTDIDAAARDICEYALTCKDPILVTEDTHFEPDLWLWLTAPTAHCGSSWLLAAAHLRLRTIAAEYTLEVRTVPEAYSSQECHACGVLGNRHPNETFWCSNVDCRIDHIDADFNAAKVLAQRYYAGKRCARRSPRS</sequence>
<feature type="region of interest" description="Disordered" evidence="2">
    <location>
        <begin position="1"/>
        <end position="30"/>
    </location>
</feature>
<dbReference type="RefSeq" id="WP_006825053.1">
    <property type="nucleotide sequence ID" value="NZ_AOIL01000017.1"/>
</dbReference>
<evidence type="ECO:0000313" key="5">
    <source>
        <dbReference type="Proteomes" id="UP000011648"/>
    </source>
</evidence>
<evidence type="ECO:0000256" key="2">
    <source>
        <dbReference type="SAM" id="MobiDB-lite"/>
    </source>
</evidence>
<dbReference type="AlphaFoldDB" id="M0A7N7"/>
<feature type="domain" description="Cas12f1-like TNB" evidence="3">
    <location>
        <begin position="156"/>
        <end position="215"/>
    </location>
</feature>
<dbReference type="PATRIC" id="fig|1230458.4.peg.1237"/>
<dbReference type="GO" id="GO:0003677">
    <property type="term" value="F:DNA binding"/>
    <property type="evidence" value="ECO:0007669"/>
    <property type="project" value="UniProtKB-KW"/>
</dbReference>
<protein>
    <submittedName>
        <fullName evidence="4">Transposase, IS605 OrfB family protein</fullName>
    </submittedName>
</protein>
<name>M0A7N7_9EURY</name>
<organism evidence="4 5">
    <name type="scientific">Natrialba taiwanensis DSM 12281</name>
    <dbReference type="NCBI Taxonomy" id="1230458"/>
    <lineage>
        <taxon>Archaea</taxon>
        <taxon>Methanobacteriati</taxon>
        <taxon>Methanobacteriota</taxon>
        <taxon>Stenosarchaea group</taxon>
        <taxon>Halobacteria</taxon>
        <taxon>Halobacteriales</taxon>
        <taxon>Natrialbaceae</taxon>
        <taxon>Natrialba</taxon>
    </lineage>
</organism>
<evidence type="ECO:0000313" key="4">
    <source>
        <dbReference type="EMBL" id="ELY94529.1"/>
    </source>
</evidence>
<feature type="compositionally biased region" description="Polar residues" evidence="2">
    <location>
        <begin position="1"/>
        <end position="11"/>
    </location>
</feature>
<dbReference type="Proteomes" id="UP000011648">
    <property type="component" value="Unassembled WGS sequence"/>
</dbReference>
<dbReference type="InterPro" id="IPR010095">
    <property type="entry name" value="Cas12f1-like_TNB"/>
</dbReference>
<gene>
    <name evidence="4" type="ORF">C484_06132</name>
</gene>
<dbReference type="Pfam" id="PF07282">
    <property type="entry name" value="Cas12f1-like_TNB"/>
    <property type="match status" value="1"/>
</dbReference>
<accession>M0A7N7</accession>